<keyword evidence="2" id="KW-0472">Membrane</keyword>
<reference evidence="3 4" key="1">
    <citation type="submission" date="2012-08" db="EMBL/GenBank/DDBJ databases">
        <title>Whole genome shotgun sequence of Gordonia namibiensis NBRC 108229.</title>
        <authorList>
            <person name="Isaki-Nakamura S."/>
            <person name="Hosoyama A."/>
            <person name="Tsuchikane K."/>
            <person name="Katsumata H."/>
            <person name="Baba S."/>
            <person name="Yamazaki S."/>
            <person name="Fujita N."/>
        </authorList>
    </citation>
    <scope>NUCLEOTIDE SEQUENCE [LARGE SCALE GENOMIC DNA]</scope>
    <source>
        <strain evidence="3 4">NBRC 108229</strain>
    </source>
</reference>
<accession>K6WH73</accession>
<protein>
    <submittedName>
        <fullName evidence="3">Uncharacterized protein</fullName>
    </submittedName>
</protein>
<dbReference type="AlphaFoldDB" id="K6WH73"/>
<dbReference type="EMBL" id="BAHE01000002">
    <property type="protein sequence ID" value="GAB98670.1"/>
    <property type="molecule type" value="Genomic_DNA"/>
</dbReference>
<evidence type="ECO:0000256" key="1">
    <source>
        <dbReference type="SAM" id="MobiDB-lite"/>
    </source>
</evidence>
<gene>
    <name evidence="3" type="ORF">GONAM_02_01930</name>
</gene>
<proteinExistence type="predicted"/>
<evidence type="ECO:0000256" key="2">
    <source>
        <dbReference type="SAM" id="Phobius"/>
    </source>
</evidence>
<evidence type="ECO:0000313" key="4">
    <source>
        <dbReference type="Proteomes" id="UP000035058"/>
    </source>
</evidence>
<feature type="transmembrane region" description="Helical" evidence="2">
    <location>
        <begin position="25"/>
        <end position="44"/>
    </location>
</feature>
<dbReference type="Proteomes" id="UP000035058">
    <property type="component" value="Unassembled WGS sequence"/>
</dbReference>
<sequence length="90" mass="9711">MFTDTNEWLSTFPVNVSEHQEARRMVALIVGLFAPVGLTVFTIGMERFQRRMEHPGTKRDDSLAAVSGAGATPAPASERPSGVPTGLRLA</sequence>
<feature type="region of interest" description="Disordered" evidence="1">
    <location>
        <begin position="52"/>
        <end position="90"/>
    </location>
</feature>
<organism evidence="3 4">
    <name type="scientific">Gordonia namibiensis NBRC 108229</name>
    <dbReference type="NCBI Taxonomy" id="1208314"/>
    <lineage>
        <taxon>Bacteria</taxon>
        <taxon>Bacillati</taxon>
        <taxon>Actinomycetota</taxon>
        <taxon>Actinomycetes</taxon>
        <taxon>Mycobacteriales</taxon>
        <taxon>Gordoniaceae</taxon>
        <taxon>Gordonia</taxon>
    </lineage>
</organism>
<keyword evidence="2" id="KW-1133">Transmembrane helix</keyword>
<keyword evidence="2" id="KW-0812">Transmembrane</keyword>
<name>K6WH73_9ACTN</name>
<evidence type="ECO:0000313" key="3">
    <source>
        <dbReference type="EMBL" id="GAB98670.1"/>
    </source>
</evidence>
<feature type="compositionally biased region" description="Basic and acidic residues" evidence="1">
    <location>
        <begin position="52"/>
        <end position="62"/>
    </location>
</feature>
<comment type="caution">
    <text evidence="3">The sequence shown here is derived from an EMBL/GenBank/DDBJ whole genome shotgun (WGS) entry which is preliminary data.</text>
</comment>
<keyword evidence="4" id="KW-1185">Reference proteome</keyword>